<dbReference type="EMBL" id="BEYU01000106">
    <property type="protein sequence ID" value="GBG31761.1"/>
    <property type="molecule type" value="Genomic_DNA"/>
</dbReference>
<dbReference type="AlphaFoldDB" id="A0A2R5GTP3"/>
<dbReference type="InParanoid" id="A0A2R5GTP3"/>
<comment type="caution">
    <text evidence="1">The sequence shown here is derived from an EMBL/GenBank/DDBJ whole genome shotgun (WGS) entry which is preliminary data.</text>
</comment>
<keyword evidence="2" id="KW-1185">Reference proteome</keyword>
<sequence>MEDLVASVANTYDLLQALKRDHFGAEREHLLREQEQDEAAAIAFASEDAINETLLGAGGLDLLRTSALFRSYFTSS</sequence>
<dbReference type="Proteomes" id="UP000241890">
    <property type="component" value="Unassembled WGS sequence"/>
</dbReference>
<gene>
    <name evidence="1" type="ORF">FCC1311_079862</name>
</gene>
<organism evidence="1 2">
    <name type="scientific">Hondaea fermentalgiana</name>
    <dbReference type="NCBI Taxonomy" id="2315210"/>
    <lineage>
        <taxon>Eukaryota</taxon>
        <taxon>Sar</taxon>
        <taxon>Stramenopiles</taxon>
        <taxon>Bigyra</taxon>
        <taxon>Labyrinthulomycetes</taxon>
        <taxon>Thraustochytrida</taxon>
        <taxon>Thraustochytriidae</taxon>
        <taxon>Hondaea</taxon>
    </lineage>
</organism>
<reference evidence="1 2" key="1">
    <citation type="submission" date="2017-12" db="EMBL/GenBank/DDBJ databases">
        <title>Sequencing, de novo assembly and annotation of complete genome of a new Thraustochytrid species, strain FCC1311.</title>
        <authorList>
            <person name="Sedici K."/>
            <person name="Godart F."/>
            <person name="Aiese Cigliano R."/>
            <person name="Sanseverino W."/>
            <person name="Barakat M."/>
            <person name="Ortet P."/>
            <person name="Marechal E."/>
            <person name="Cagnac O."/>
            <person name="Amato A."/>
        </authorList>
    </citation>
    <scope>NUCLEOTIDE SEQUENCE [LARGE SCALE GENOMIC DNA]</scope>
</reference>
<evidence type="ECO:0000313" key="1">
    <source>
        <dbReference type="EMBL" id="GBG31761.1"/>
    </source>
</evidence>
<accession>A0A2R5GTP3</accession>
<proteinExistence type="predicted"/>
<evidence type="ECO:0000313" key="2">
    <source>
        <dbReference type="Proteomes" id="UP000241890"/>
    </source>
</evidence>
<protein>
    <submittedName>
        <fullName evidence="1">Uncharacterized protein</fullName>
    </submittedName>
</protein>
<name>A0A2R5GTP3_9STRA</name>